<keyword evidence="3" id="KW-1185">Reference proteome</keyword>
<organism evidence="2 3">
    <name type="scientific">Rhizophagus irregularis (strain DAOM 197198w)</name>
    <name type="common">Glomus intraradices</name>
    <dbReference type="NCBI Taxonomy" id="1432141"/>
    <lineage>
        <taxon>Eukaryota</taxon>
        <taxon>Fungi</taxon>
        <taxon>Fungi incertae sedis</taxon>
        <taxon>Mucoromycota</taxon>
        <taxon>Glomeromycotina</taxon>
        <taxon>Glomeromycetes</taxon>
        <taxon>Glomerales</taxon>
        <taxon>Glomeraceae</taxon>
        <taxon>Rhizophagus</taxon>
    </lineage>
</organism>
<comment type="caution">
    <text evidence="2">The sequence shown here is derived from an EMBL/GenBank/DDBJ whole genome shotgun (WGS) entry which is preliminary data.</text>
</comment>
<protein>
    <submittedName>
        <fullName evidence="2">Uncharacterized protein</fullName>
    </submittedName>
</protein>
<evidence type="ECO:0000313" key="2">
    <source>
        <dbReference type="EMBL" id="EXX70000.1"/>
    </source>
</evidence>
<dbReference type="HOGENOM" id="CLU_2164498_0_0_1"/>
<dbReference type="OrthoDB" id="2278444at2759"/>
<proteinExistence type="predicted"/>
<name>A0A015JRQ4_RHIIW</name>
<feature type="region of interest" description="Disordered" evidence="1">
    <location>
        <begin position="13"/>
        <end position="115"/>
    </location>
</feature>
<gene>
    <name evidence="2" type="ORF">RirG_091390</name>
</gene>
<accession>A0A015JRQ4</accession>
<sequence length="115" mass="12373">MGNIFSSCFQFKKTKTQGHRLGGNNTTTIGSSTNESGWKTNEQSLNSSGRTTGGSGGAPSREDMLAAAQKRQDEARSKGVQKGGGKLSKKLEDQQKNPNQPDLVPSDSNLQWRTD</sequence>
<dbReference type="AlphaFoldDB" id="A0A015JRQ4"/>
<evidence type="ECO:0000256" key="1">
    <source>
        <dbReference type="SAM" id="MobiDB-lite"/>
    </source>
</evidence>
<dbReference type="Proteomes" id="UP000022910">
    <property type="component" value="Unassembled WGS sequence"/>
</dbReference>
<dbReference type="OMA" id="NCCGSES"/>
<feature type="compositionally biased region" description="Polar residues" evidence="1">
    <location>
        <begin position="96"/>
        <end position="115"/>
    </location>
</feature>
<feature type="compositionally biased region" description="Low complexity" evidence="1">
    <location>
        <begin position="22"/>
        <end position="37"/>
    </location>
</feature>
<reference evidence="2 3" key="1">
    <citation type="submission" date="2014-02" db="EMBL/GenBank/DDBJ databases">
        <title>Single nucleus genome sequencing reveals high similarity among nuclei of an endomycorrhizal fungus.</title>
        <authorList>
            <person name="Lin K."/>
            <person name="Geurts R."/>
            <person name="Zhang Z."/>
            <person name="Limpens E."/>
            <person name="Saunders D.G."/>
            <person name="Mu D."/>
            <person name="Pang E."/>
            <person name="Cao H."/>
            <person name="Cha H."/>
            <person name="Lin T."/>
            <person name="Zhou Q."/>
            <person name="Shang Y."/>
            <person name="Li Y."/>
            <person name="Ivanov S."/>
            <person name="Sharma T."/>
            <person name="Velzen R.V."/>
            <person name="Ruijter N.D."/>
            <person name="Aanen D.K."/>
            <person name="Win J."/>
            <person name="Kamoun S."/>
            <person name="Bisseling T."/>
            <person name="Huang S."/>
        </authorList>
    </citation>
    <scope>NUCLEOTIDE SEQUENCE [LARGE SCALE GENOMIC DNA]</scope>
    <source>
        <strain evidence="3">DAOM197198w</strain>
    </source>
</reference>
<feature type="compositionally biased region" description="Basic and acidic residues" evidence="1">
    <location>
        <begin position="60"/>
        <end position="77"/>
    </location>
</feature>
<dbReference type="EMBL" id="JEMT01016752">
    <property type="protein sequence ID" value="EXX70000.1"/>
    <property type="molecule type" value="Genomic_DNA"/>
</dbReference>
<evidence type="ECO:0000313" key="3">
    <source>
        <dbReference type="Proteomes" id="UP000022910"/>
    </source>
</evidence>